<evidence type="ECO:0000259" key="4">
    <source>
        <dbReference type="Pfam" id="PF07726"/>
    </source>
</evidence>
<dbReference type="EMBL" id="CP042467">
    <property type="protein sequence ID" value="QED30262.1"/>
    <property type="molecule type" value="Genomic_DNA"/>
</dbReference>
<keyword evidence="2" id="KW-0067">ATP-binding</keyword>
<evidence type="ECO:0000259" key="5">
    <source>
        <dbReference type="Pfam" id="PF17863"/>
    </source>
</evidence>
<dbReference type="PANTHER" id="PTHR42759">
    <property type="entry name" value="MOXR FAMILY PROTEIN"/>
    <property type="match status" value="1"/>
</dbReference>
<organism evidence="6 7">
    <name type="scientific">Microvenator marinus</name>
    <dbReference type="NCBI Taxonomy" id="2600177"/>
    <lineage>
        <taxon>Bacteria</taxon>
        <taxon>Deltaproteobacteria</taxon>
        <taxon>Bradymonadales</taxon>
        <taxon>Microvenatoraceae</taxon>
        <taxon>Microvenator</taxon>
    </lineage>
</organism>
<dbReference type="FunFam" id="3.40.50.300:FF:000640">
    <property type="entry name" value="MoxR family ATPase"/>
    <property type="match status" value="1"/>
</dbReference>
<sequence length="311" mass="34575">MAPYREPIHKVLSEVSRIYIGPATVVEGLLITLFAAGHALLEGVPGVAKTTLVRTFSQTIDSEFKRIQFTPDMLPSDITGVYIPNLQTQEFTLRKGPIFANVILGDEINRAPAKTQSALLEAMQEYQVTIEGVTHVLPRPFLVLATQNPIEQEGVYELPEAQLDRFLMKLHIDYPSADQELKVLKTHQRAHEAVPKVLSGADILEIRKIVEDVHVSDELAQYIVRIVRFTREHPQTALGASPRAALALLRASKARAIVNERTFVLPDDVKALVRKVLAHRIIMQPEAELSGVSGEDVVKQALDRVKYSESA</sequence>
<evidence type="ECO:0000313" key="7">
    <source>
        <dbReference type="Proteomes" id="UP000321595"/>
    </source>
</evidence>
<dbReference type="GO" id="GO:0005524">
    <property type="term" value="F:ATP binding"/>
    <property type="evidence" value="ECO:0007669"/>
    <property type="project" value="UniProtKB-KW"/>
</dbReference>
<dbReference type="InterPro" id="IPR011703">
    <property type="entry name" value="ATPase_AAA-3"/>
</dbReference>
<dbReference type="Pfam" id="PF07726">
    <property type="entry name" value="AAA_3"/>
    <property type="match status" value="1"/>
</dbReference>
<accession>A0A5B8XWH5</accession>
<evidence type="ECO:0000256" key="3">
    <source>
        <dbReference type="ARBA" id="ARBA00061607"/>
    </source>
</evidence>
<dbReference type="PANTHER" id="PTHR42759:SF1">
    <property type="entry name" value="MAGNESIUM-CHELATASE SUBUNIT CHLD"/>
    <property type="match status" value="1"/>
</dbReference>
<dbReference type="OrthoDB" id="9808397at2"/>
<dbReference type="InterPro" id="IPR027417">
    <property type="entry name" value="P-loop_NTPase"/>
</dbReference>
<dbReference type="KEGG" id="bbae:FRD01_01205"/>
<dbReference type="Proteomes" id="UP000321595">
    <property type="component" value="Chromosome"/>
</dbReference>
<evidence type="ECO:0000256" key="2">
    <source>
        <dbReference type="ARBA" id="ARBA00022840"/>
    </source>
</evidence>
<keyword evidence="1" id="KW-0547">Nucleotide-binding</keyword>
<evidence type="ECO:0000256" key="1">
    <source>
        <dbReference type="ARBA" id="ARBA00022741"/>
    </source>
</evidence>
<reference evidence="6 7" key="1">
    <citation type="submission" date="2019-08" db="EMBL/GenBank/DDBJ databases">
        <authorList>
            <person name="Liang Q."/>
        </authorList>
    </citation>
    <scope>NUCLEOTIDE SEQUENCE [LARGE SCALE GENOMIC DNA]</scope>
    <source>
        <strain evidence="6 7">V1718</strain>
    </source>
</reference>
<dbReference type="PIRSF" id="PIRSF002849">
    <property type="entry name" value="AAA_ATPase_chaperone_MoxR_prd"/>
    <property type="match status" value="1"/>
</dbReference>
<gene>
    <name evidence="6" type="ORF">FRD01_01205</name>
</gene>
<dbReference type="Gene3D" id="3.40.50.300">
    <property type="entry name" value="P-loop containing nucleotide triphosphate hydrolases"/>
    <property type="match status" value="1"/>
</dbReference>
<dbReference type="AlphaFoldDB" id="A0A5B8XWH5"/>
<feature type="domain" description="ChlI/MoxR AAA lid" evidence="5">
    <location>
        <begin position="229"/>
        <end position="299"/>
    </location>
</feature>
<protein>
    <submittedName>
        <fullName evidence="6">MoxR family ATPase</fullName>
    </submittedName>
</protein>
<keyword evidence="7" id="KW-1185">Reference proteome</keyword>
<comment type="similarity">
    <text evidence="3">Belongs to the MoxR family.</text>
</comment>
<name>A0A5B8XWH5_9DELT</name>
<dbReference type="InterPro" id="IPR041628">
    <property type="entry name" value="ChlI/MoxR_AAA_lid"/>
</dbReference>
<proteinExistence type="inferred from homology"/>
<dbReference type="SUPFAM" id="SSF52540">
    <property type="entry name" value="P-loop containing nucleoside triphosphate hydrolases"/>
    <property type="match status" value="1"/>
</dbReference>
<dbReference type="InterPro" id="IPR050764">
    <property type="entry name" value="CbbQ/NirQ/NorQ/GpvN"/>
</dbReference>
<dbReference type="Pfam" id="PF17863">
    <property type="entry name" value="AAA_lid_2"/>
    <property type="match status" value="1"/>
</dbReference>
<dbReference type="Gene3D" id="1.10.8.80">
    <property type="entry name" value="Magnesium chelatase subunit I, C-Terminal domain"/>
    <property type="match status" value="1"/>
</dbReference>
<feature type="domain" description="ATPase AAA-3" evidence="4">
    <location>
        <begin position="38"/>
        <end position="168"/>
    </location>
</feature>
<dbReference type="GO" id="GO:0016887">
    <property type="term" value="F:ATP hydrolysis activity"/>
    <property type="evidence" value="ECO:0007669"/>
    <property type="project" value="InterPro"/>
</dbReference>
<evidence type="ECO:0000313" key="6">
    <source>
        <dbReference type="EMBL" id="QED30262.1"/>
    </source>
</evidence>